<dbReference type="InterPro" id="IPR008979">
    <property type="entry name" value="Galactose-bd-like_sf"/>
</dbReference>
<evidence type="ECO:0000256" key="1">
    <source>
        <dbReference type="ARBA" id="ARBA00022729"/>
    </source>
</evidence>
<comment type="caution">
    <text evidence="6">The sequence shown here is derived from an EMBL/GenBank/DDBJ whole genome shotgun (WGS) entry which is preliminary data.</text>
</comment>
<reference evidence="6" key="1">
    <citation type="journal article" date="2021" name="PeerJ">
        <title>Extensive microbial diversity within the chicken gut microbiome revealed by metagenomics and culture.</title>
        <authorList>
            <person name="Gilroy R."/>
            <person name="Ravi A."/>
            <person name="Getino M."/>
            <person name="Pursley I."/>
            <person name="Horton D.L."/>
            <person name="Alikhan N.F."/>
            <person name="Baker D."/>
            <person name="Gharbi K."/>
            <person name="Hall N."/>
            <person name="Watson M."/>
            <person name="Adriaenssens E.M."/>
            <person name="Foster-Nyarko E."/>
            <person name="Jarju S."/>
            <person name="Secka A."/>
            <person name="Antonio M."/>
            <person name="Oren A."/>
            <person name="Chaudhuri R.R."/>
            <person name="La Ragione R."/>
            <person name="Hildebrand F."/>
            <person name="Pallen M.J."/>
        </authorList>
    </citation>
    <scope>NUCLEOTIDE SEQUENCE</scope>
    <source>
        <strain evidence="6">CHK121-7720</strain>
    </source>
</reference>
<dbReference type="EMBL" id="DYUD01000023">
    <property type="protein sequence ID" value="HJG89362.1"/>
    <property type="molecule type" value="Genomic_DNA"/>
</dbReference>
<dbReference type="PANTHER" id="PTHR31297:SF17">
    <property type="entry name" value="ENDOGLUCANASE"/>
    <property type="match status" value="1"/>
</dbReference>
<dbReference type="GO" id="GO:0009251">
    <property type="term" value="P:glucan catabolic process"/>
    <property type="evidence" value="ECO:0007669"/>
    <property type="project" value="TreeGrafter"/>
</dbReference>
<protein>
    <submittedName>
        <fullName evidence="6">Glycoside hydrolase family 5 protein</fullName>
    </submittedName>
</protein>
<dbReference type="InterPro" id="IPR017853">
    <property type="entry name" value="GH"/>
</dbReference>
<accession>A0A921SVJ4</accession>
<keyword evidence="3 4" id="KW-0326">Glycosidase</keyword>
<evidence type="ECO:0000313" key="7">
    <source>
        <dbReference type="Proteomes" id="UP000757103"/>
    </source>
</evidence>
<dbReference type="Gene3D" id="3.20.20.80">
    <property type="entry name" value="Glycosidases"/>
    <property type="match status" value="1"/>
</dbReference>
<dbReference type="Pfam" id="PF00150">
    <property type="entry name" value="Cellulase"/>
    <property type="match status" value="1"/>
</dbReference>
<dbReference type="AlphaFoldDB" id="A0A921SVJ4"/>
<evidence type="ECO:0000313" key="6">
    <source>
        <dbReference type="EMBL" id="HJG89362.1"/>
    </source>
</evidence>
<dbReference type="GO" id="GO:0008422">
    <property type="term" value="F:beta-glucosidase activity"/>
    <property type="evidence" value="ECO:0007669"/>
    <property type="project" value="TreeGrafter"/>
</dbReference>
<dbReference type="SUPFAM" id="SSF49785">
    <property type="entry name" value="Galactose-binding domain-like"/>
    <property type="match status" value="1"/>
</dbReference>
<evidence type="ECO:0000259" key="5">
    <source>
        <dbReference type="Pfam" id="PF00150"/>
    </source>
</evidence>
<organism evidence="6 7">
    <name type="scientific">Barnesiella viscericola</name>
    <dbReference type="NCBI Taxonomy" id="397865"/>
    <lineage>
        <taxon>Bacteria</taxon>
        <taxon>Pseudomonadati</taxon>
        <taxon>Bacteroidota</taxon>
        <taxon>Bacteroidia</taxon>
        <taxon>Bacteroidales</taxon>
        <taxon>Barnesiellaceae</taxon>
        <taxon>Barnesiella</taxon>
    </lineage>
</organism>
<dbReference type="Proteomes" id="UP000757103">
    <property type="component" value="Unassembled WGS sequence"/>
</dbReference>
<name>A0A921SVJ4_9BACT</name>
<gene>
    <name evidence="6" type="ORF">K8U91_07835</name>
</gene>
<dbReference type="RefSeq" id="WP_273306428.1">
    <property type="nucleotide sequence ID" value="NZ_DYUD01000023.1"/>
</dbReference>
<evidence type="ECO:0000256" key="4">
    <source>
        <dbReference type="RuleBase" id="RU361153"/>
    </source>
</evidence>
<sequence length="593" mass="67903">MDTIHRIIISLLAISAAFSPNNIRAKGAETASLPQSEVIEPLSEVPFHKGVNINGWFDRHVSQVNPDKIKDSELDNLCSLGMDVVRLPVNFHSNIGSAPDYRISDSYLAYLDEVVNRITSRGLWVIIDHHSLSVETFPQDGEALITSCLKQLALRYKGRDKIVLELFNEPFGDYLQNNWPEMQGRIIKAIRSCDTERILIATPWGCYPERLSELPEYDDPRVIYTFHYYNPLMFTHQDAYWDENLKYLSGYPFPYDASRMPEIHPHWQNEPYLTYLYNNYPNDATADKIREDITKAAEWATQHGKLLFCGELGVLNSAKPADRYRWYKAVSNILAEKNIPWTLWQYNDQQLINFSIFTGAQIFSQLDTEMMEAMGVNLPEEFASGPRPLTIYGDGTGSWCNMRTDKNGGDKYLDYYCKDNPAEGKECIRYNVMNPNGGVWFEIWLCANASNLQASGANLEFMARTTDKIKSLEFYFQHYVDGAPRQWRMSATVSSDGNTSATRQLSPDGEWHKISIPLSEMQYHGCDGEWKDQPDEGEAGFDWSRLNWLMVTPSGDKTASGKTIYLDDIKITTPQKDNKIYRQQGNKTQKAVF</sequence>
<proteinExistence type="inferred from homology"/>
<dbReference type="InterPro" id="IPR018087">
    <property type="entry name" value="Glyco_hydro_5_CS"/>
</dbReference>
<dbReference type="GO" id="GO:0005576">
    <property type="term" value="C:extracellular region"/>
    <property type="evidence" value="ECO:0007669"/>
    <property type="project" value="TreeGrafter"/>
</dbReference>
<dbReference type="PANTHER" id="PTHR31297">
    <property type="entry name" value="GLUCAN ENDO-1,6-BETA-GLUCOSIDASE B"/>
    <property type="match status" value="1"/>
</dbReference>
<reference evidence="6" key="2">
    <citation type="submission" date="2021-09" db="EMBL/GenBank/DDBJ databases">
        <authorList>
            <person name="Gilroy R."/>
        </authorList>
    </citation>
    <scope>NUCLEOTIDE SEQUENCE</scope>
    <source>
        <strain evidence="6">CHK121-7720</strain>
    </source>
</reference>
<feature type="domain" description="Glycoside hydrolase family 5" evidence="5">
    <location>
        <begin position="67"/>
        <end position="349"/>
    </location>
</feature>
<dbReference type="InterPro" id="IPR001547">
    <property type="entry name" value="Glyco_hydro_5"/>
</dbReference>
<dbReference type="InterPro" id="IPR050386">
    <property type="entry name" value="Glycosyl_hydrolase_5"/>
</dbReference>
<keyword evidence="2 4" id="KW-0378">Hydrolase</keyword>
<dbReference type="SUPFAM" id="SSF51445">
    <property type="entry name" value="(Trans)glycosidases"/>
    <property type="match status" value="1"/>
</dbReference>
<evidence type="ECO:0000256" key="2">
    <source>
        <dbReference type="ARBA" id="ARBA00022801"/>
    </source>
</evidence>
<evidence type="ECO:0000256" key="3">
    <source>
        <dbReference type="ARBA" id="ARBA00023295"/>
    </source>
</evidence>
<dbReference type="Gene3D" id="2.60.120.430">
    <property type="entry name" value="Galactose-binding lectin"/>
    <property type="match status" value="1"/>
</dbReference>
<dbReference type="GO" id="GO:0009986">
    <property type="term" value="C:cell surface"/>
    <property type="evidence" value="ECO:0007669"/>
    <property type="project" value="TreeGrafter"/>
</dbReference>
<keyword evidence="1" id="KW-0732">Signal</keyword>
<dbReference type="PROSITE" id="PS00659">
    <property type="entry name" value="GLYCOSYL_HYDROL_F5"/>
    <property type="match status" value="1"/>
</dbReference>
<comment type="similarity">
    <text evidence="4">Belongs to the glycosyl hydrolase 5 (cellulase A) family.</text>
</comment>